<reference evidence="1" key="1">
    <citation type="submission" date="2021-08" db="EMBL/GenBank/DDBJ databases">
        <title>The first chromosome-level gecko genome reveals the dynamic sex chromosomes of Neotropical dwarf geckos (Sphaerodactylidae: Sphaerodactylus).</title>
        <authorList>
            <person name="Pinto B.J."/>
            <person name="Keating S.E."/>
            <person name="Gamble T."/>
        </authorList>
    </citation>
    <scope>NUCLEOTIDE SEQUENCE</scope>
    <source>
        <strain evidence="1">TG3544</strain>
    </source>
</reference>
<accession>A0ACB8FPP0</accession>
<gene>
    <name evidence="1" type="ORF">K3G42_022621</name>
</gene>
<evidence type="ECO:0000313" key="2">
    <source>
        <dbReference type="Proteomes" id="UP000827872"/>
    </source>
</evidence>
<evidence type="ECO:0000313" key="1">
    <source>
        <dbReference type="EMBL" id="KAH8007458.1"/>
    </source>
</evidence>
<dbReference type="Proteomes" id="UP000827872">
    <property type="component" value="Linkage Group LG06"/>
</dbReference>
<comment type="caution">
    <text evidence="1">The sequence shown here is derived from an EMBL/GenBank/DDBJ whole genome shotgun (WGS) entry which is preliminary data.</text>
</comment>
<keyword evidence="2" id="KW-1185">Reference proteome</keyword>
<protein>
    <submittedName>
        <fullName evidence="1">Uncharacterized protein</fullName>
    </submittedName>
</protein>
<sequence length="447" mass="49937">MKMEYLGSPIQWVSIQFGEEIVCVTGSNNKVGNAIVTVQHGSTGKQIEHEPFTYTENPKIDGIQPKTSIRSGGRNITVTGSGFDIIQKFSVEVLVEPFGDFLSKKRRRRQIQKSQKFEGEVISKLNDTAIVFLSPPVVEDPESYKITTLIKMDGYVEPLQDPLQYFSDPTFENFTDGVKKQVNKLIHAKGSNLNKAMTIEEAQAFVGEQPCIIKTLTETDLYCEPPEVQPPPKRRQKRDTVNNLPEFSVKFGFKEWVLGRVEYTQVSDLPLSLILPLVLIPMVAIISISIYCYRHLGSETTPTTLDVEGSHGSKPISPNSTEKHGLMVSGSALQVAAKLDERQNQQRMWASVGLKSPIIPTATGAAYHPHLEKRGGEITWLFPPVVEPGYGIEGQSMHKEGELRERLGQGEELKEGEGYRMYRESLSGQLGRKYSMGINARETEGRH</sequence>
<dbReference type="EMBL" id="CM037619">
    <property type="protein sequence ID" value="KAH8007458.1"/>
    <property type="molecule type" value="Genomic_DNA"/>
</dbReference>
<proteinExistence type="predicted"/>
<name>A0ACB8FPP0_9SAUR</name>
<organism evidence="1 2">
    <name type="scientific">Sphaerodactylus townsendi</name>
    <dbReference type="NCBI Taxonomy" id="933632"/>
    <lineage>
        <taxon>Eukaryota</taxon>
        <taxon>Metazoa</taxon>
        <taxon>Chordata</taxon>
        <taxon>Craniata</taxon>
        <taxon>Vertebrata</taxon>
        <taxon>Euteleostomi</taxon>
        <taxon>Lepidosauria</taxon>
        <taxon>Squamata</taxon>
        <taxon>Bifurcata</taxon>
        <taxon>Gekkota</taxon>
        <taxon>Sphaerodactylidae</taxon>
        <taxon>Sphaerodactylus</taxon>
    </lineage>
</organism>